<keyword evidence="1" id="KW-1133">Transmembrane helix</keyword>
<accession>A0A3A8A788</accession>
<dbReference type="AlphaFoldDB" id="A0A3A8A788"/>
<keyword evidence="3" id="KW-1185">Reference proteome</keyword>
<organism evidence="2 3">
    <name type="scientific">Oceaniradius stylonematis</name>
    <dbReference type="NCBI Taxonomy" id="2184161"/>
    <lineage>
        <taxon>Bacteria</taxon>
        <taxon>Pseudomonadati</taxon>
        <taxon>Pseudomonadota</taxon>
        <taxon>Alphaproteobacteria</taxon>
        <taxon>Hyphomicrobiales</taxon>
        <taxon>Ahrensiaceae</taxon>
        <taxon>Oceaniradius</taxon>
    </lineage>
</organism>
<dbReference type="RefSeq" id="WP_109766366.1">
    <property type="nucleotide sequence ID" value="NZ_CP159474.1"/>
</dbReference>
<evidence type="ECO:0000313" key="3">
    <source>
        <dbReference type="Proteomes" id="UP000246132"/>
    </source>
</evidence>
<evidence type="ECO:0000313" key="2">
    <source>
        <dbReference type="EMBL" id="RKF05736.1"/>
    </source>
</evidence>
<sequence>MSNASSQPAPAWQPLYFLAALGAGGLAVSFFMYLMWMTPHAGQPIPSFTTLLAAFSDGTLAMKALIAVGVAGIAVFTALYVRLLIWNVVRFRDWHPSEAAITMRRTNTGSSIMAAPLTYAMGINVGFIVGAVFVPGLWERAELLFPFALLGFAAIGVYALKLFSGFMTQMIVEGGFDCAKNNSLSQMLSVFAFAMVGVGFSAAAAMSHNQIVSVIGFMGASFFVVAAIIFGAMFLVMGFRSMLENTANPETVPTLWIIIPFVTVVGIALYRMNMALDHNFGVEWLAGDRFAFLTTLFAIQILFGVLGYAVMKRTRYFETYVSGPAKSPGSFALICPGVALFVFANFVINPGLVGLGVMDKFSIGYFIAYAPLVALQVLTIRTFFRLSGKLITTDRAAPAAAVPAE</sequence>
<feature type="transmembrane region" description="Helical" evidence="1">
    <location>
        <begin position="15"/>
        <end position="36"/>
    </location>
</feature>
<proteinExistence type="predicted"/>
<feature type="transmembrane region" description="Helical" evidence="1">
    <location>
        <begin position="211"/>
        <end position="239"/>
    </location>
</feature>
<reference evidence="2 3" key="1">
    <citation type="journal article" date="2018" name="Int. J. Syst. Bacteriol.">
        <title>Oceaniradius stylonemae gen. nov., sp. nov., isolated from a red alga, Stylonema cornu-cervi.</title>
        <authorList>
            <person name="Jeong S."/>
        </authorList>
    </citation>
    <scope>NUCLEOTIDE SEQUENCE [LARGE SCALE GENOMIC DNA]</scope>
    <source>
        <strain evidence="2 3">StC1</strain>
    </source>
</reference>
<gene>
    <name evidence="2" type="ORF">DEM25_014150</name>
</gene>
<feature type="transmembrane region" description="Helical" evidence="1">
    <location>
        <begin position="184"/>
        <end position="205"/>
    </location>
</feature>
<feature type="transmembrane region" description="Helical" evidence="1">
    <location>
        <begin position="251"/>
        <end position="270"/>
    </location>
</feature>
<name>A0A3A8A788_9HYPH</name>
<dbReference type="Proteomes" id="UP000246132">
    <property type="component" value="Unassembled WGS sequence"/>
</dbReference>
<feature type="transmembrane region" description="Helical" evidence="1">
    <location>
        <begin position="331"/>
        <end position="357"/>
    </location>
</feature>
<feature type="transmembrane region" description="Helical" evidence="1">
    <location>
        <begin position="290"/>
        <end position="310"/>
    </location>
</feature>
<feature type="transmembrane region" description="Helical" evidence="1">
    <location>
        <begin position="363"/>
        <end position="384"/>
    </location>
</feature>
<keyword evidence="1" id="KW-0472">Membrane</keyword>
<feature type="transmembrane region" description="Helical" evidence="1">
    <location>
        <begin position="64"/>
        <end position="85"/>
    </location>
</feature>
<comment type="caution">
    <text evidence="2">The sequence shown here is derived from an EMBL/GenBank/DDBJ whole genome shotgun (WGS) entry which is preliminary data.</text>
</comment>
<dbReference type="EMBL" id="QFWV02000008">
    <property type="protein sequence ID" value="RKF05736.1"/>
    <property type="molecule type" value="Genomic_DNA"/>
</dbReference>
<dbReference type="OrthoDB" id="9156251at2"/>
<evidence type="ECO:0000256" key="1">
    <source>
        <dbReference type="SAM" id="Phobius"/>
    </source>
</evidence>
<keyword evidence="1" id="KW-0812">Transmembrane</keyword>
<feature type="transmembrane region" description="Helical" evidence="1">
    <location>
        <begin position="144"/>
        <end position="163"/>
    </location>
</feature>
<dbReference type="InterPro" id="IPR059133">
    <property type="entry name" value="TsoY-like"/>
</dbReference>
<protein>
    <submittedName>
        <fullName evidence="2">Uncharacterized protein</fullName>
    </submittedName>
</protein>
<feature type="transmembrane region" description="Helical" evidence="1">
    <location>
        <begin position="112"/>
        <end position="138"/>
    </location>
</feature>
<dbReference type="NCBIfam" id="NF047644">
    <property type="entry name" value="TsoY_fam"/>
    <property type="match status" value="1"/>
</dbReference>